<dbReference type="InterPro" id="IPR038706">
    <property type="entry name" value="Type_VI_SciN-like_sf"/>
</dbReference>
<feature type="region of interest" description="Disordered" evidence="1">
    <location>
        <begin position="226"/>
        <end position="269"/>
    </location>
</feature>
<comment type="caution">
    <text evidence="2">The sequence shown here is derived from an EMBL/GenBank/DDBJ whole genome shotgun (WGS) entry which is preliminary data.</text>
</comment>
<dbReference type="Gene3D" id="2.60.40.4150">
    <property type="entry name" value="Type VI secretion system, lipoprotein SciN"/>
    <property type="match status" value="1"/>
</dbReference>
<dbReference type="EMBL" id="JTDB02000004">
    <property type="protein sequence ID" value="NLP62658.1"/>
    <property type="molecule type" value="Genomic_DNA"/>
</dbReference>
<accession>A0A8T6ZD34</accession>
<feature type="compositionally biased region" description="Low complexity" evidence="1">
    <location>
        <begin position="234"/>
        <end position="257"/>
    </location>
</feature>
<dbReference type="AlphaFoldDB" id="A0A8T6ZD34"/>
<organism evidence="2 3">
    <name type="scientific">Paraburkholderia sacchari</name>
    <dbReference type="NCBI Taxonomy" id="159450"/>
    <lineage>
        <taxon>Bacteria</taxon>
        <taxon>Pseudomonadati</taxon>
        <taxon>Pseudomonadota</taxon>
        <taxon>Betaproteobacteria</taxon>
        <taxon>Burkholderiales</taxon>
        <taxon>Burkholderiaceae</taxon>
        <taxon>Paraburkholderia</taxon>
    </lineage>
</organism>
<name>A0A8T6ZD34_9BURK</name>
<proteinExistence type="predicted"/>
<keyword evidence="3" id="KW-1185">Reference proteome</keyword>
<dbReference type="Pfam" id="PF12790">
    <property type="entry name" value="T6SS-SciN"/>
    <property type="match status" value="1"/>
</dbReference>
<reference evidence="2" key="2">
    <citation type="submission" date="2020-04" db="EMBL/GenBank/DDBJ databases">
        <authorList>
            <person name="Alexandrino P."/>
            <person name="Mendonca T."/>
            <person name="Guaman L."/>
            <person name="Cherix J."/>
            <person name="Lozano-Sakalauskas G."/>
            <person name="Fujita A."/>
            <person name="Filho E.R."/>
            <person name="Long P."/>
            <person name="Padilla G."/>
            <person name="Taciro M.K."/>
            <person name="Gomez J.G."/>
            <person name="Silva L.F."/>
            <person name="Torres M."/>
        </authorList>
    </citation>
    <scope>NUCLEOTIDE SEQUENCE</scope>
    <source>
        <strain evidence="2">LMG 19450</strain>
    </source>
</reference>
<dbReference type="RefSeq" id="WP_084225348.1">
    <property type="nucleotide sequence ID" value="NZ_CADFGF010000008.1"/>
</dbReference>
<dbReference type="Proteomes" id="UP000030460">
    <property type="component" value="Unassembled WGS sequence"/>
</dbReference>
<keyword evidence="2" id="KW-0449">Lipoprotein</keyword>
<evidence type="ECO:0000256" key="1">
    <source>
        <dbReference type="SAM" id="MobiDB-lite"/>
    </source>
</evidence>
<evidence type="ECO:0000313" key="2">
    <source>
        <dbReference type="EMBL" id="NLP62658.1"/>
    </source>
</evidence>
<gene>
    <name evidence="2" type="ORF">NH14_016070</name>
</gene>
<protein>
    <submittedName>
        <fullName evidence="2">Type VI secretion lipoprotein TssJ</fullName>
    </submittedName>
</protein>
<sequence>MRGAVAGGAGATVDRNSAGRPAWLAGAVRALGTLGTLSAALVLSGCGGGPPKDPLADVSWSYATDAVILEITADPGLNDYDGQPHTLLLGIYETADAQAFRNLAADPAALAGTMASGKVPTTFSQFSRYVVAPGQHSYLILDRAQNTLSVGIAAGYAQMGVANAARQFDVPVVTKTSGFIFKTRTKLPAPLVVQLNLGAQGILNAVVLPKGPDEAALQRAQQVEGGGKQIRLDGNGNASGTASGGASSSETGVVGAANTQETPLRKVGN</sequence>
<dbReference type="InterPro" id="IPR017734">
    <property type="entry name" value="T6SS_SciN"/>
</dbReference>
<reference evidence="2" key="1">
    <citation type="journal article" date="2015" name="Genome Announc.">
        <title>Draft Genome Sequence of the Polyhydroxyalkanoate-Producing Bacterium Burkholderia sacchari LMG 19450 Isolated from Brazilian Sugarcane Plantation Soil.</title>
        <authorList>
            <person name="Alexandrino P.M."/>
            <person name="Mendonca T.T."/>
            <person name="Guaman Bautista L.P."/>
            <person name="Cherix J."/>
            <person name="Lozano-Sakalauskas G.C."/>
            <person name="Fujita A."/>
            <person name="Ramos Filho E."/>
            <person name="Long P."/>
            <person name="Padilla G."/>
            <person name="Taciro M.K."/>
            <person name="Gomez J.G."/>
            <person name="Silva L.F."/>
        </authorList>
    </citation>
    <scope>NUCLEOTIDE SEQUENCE</scope>
    <source>
        <strain evidence="2">LMG 19450</strain>
    </source>
</reference>
<evidence type="ECO:0000313" key="3">
    <source>
        <dbReference type="Proteomes" id="UP000030460"/>
    </source>
</evidence>
<dbReference type="OrthoDB" id="8856911at2"/>